<feature type="compositionally biased region" description="Acidic residues" evidence="1">
    <location>
        <begin position="144"/>
        <end position="195"/>
    </location>
</feature>
<dbReference type="Proteomes" id="UP001166286">
    <property type="component" value="Unassembled WGS sequence"/>
</dbReference>
<protein>
    <submittedName>
        <fullName evidence="2">Uncharacterized protein</fullName>
    </submittedName>
</protein>
<proteinExistence type="predicted"/>
<name>A0AA39V989_9LECA</name>
<organism evidence="2 3">
    <name type="scientific">Cladonia borealis</name>
    <dbReference type="NCBI Taxonomy" id="184061"/>
    <lineage>
        <taxon>Eukaryota</taxon>
        <taxon>Fungi</taxon>
        <taxon>Dikarya</taxon>
        <taxon>Ascomycota</taxon>
        <taxon>Pezizomycotina</taxon>
        <taxon>Lecanoromycetes</taxon>
        <taxon>OSLEUM clade</taxon>
        <taxon>Lecanoromycetidae</taxon>
        <taxon>Lecanorales</taxon>
        <taxon>Lecanorineae</taxon>
        <taxon>Cladoniaceae</taxon>
        <taxon>Cladonia</taxon>
    </lineage>
</organism>
<evidence type="ECO:0000313" key="2">
    <source>
        <dbReference type="EMBL" id="KAK0514755.1"/>
    </source>
</evidence>
<dbReference type="AlphaFoldDB" id="A0AA39V989"/>
<dbReference type="EMBL" id="JAFEKC020000005">
    <property type="protein sequence ID" value="KAK0514755.1"/>
    <property type="molecule type" value="Genomic_DNA"/>
</dbReference>
<comment type="caution">
    <text evidence="2">The sequence shown here is derived from an EMBL/GenBank/DDBJ whole genome shotgun (WGS) entry which is preliminary data.</text>
</comment>
<reference evidence="2" key="1">
    <citation type="submission" date="2023-03" db="EMBL/GenBank/DDBJ databases">
        <title>Complete genome of Cladonia borealis.</title>
        <authorList>
            <person name="Park H."/>
        </authorList>
    </citation>
    <scope>NUCLEOTIDE SEQUENCE</scope>
    <source>
        <strain evidence="2">ANT050790</strain>
    </source>
</reference>
<accession>A0AA39V989</accession>
<sequence>MDRDSNEISVAARFLGILIQLGGQLSEGERATLREQETQAWEELLEETGYQGIVFDPETDTDLRNYVGSGPGNDEGVGPVVVNTPQQRAQSPVAPVVNPLKRPAQSPARRYELRRQRKSTYTDIYEHIDHDEEEEAAVSVGIHEEEENGSIFTPDDESLESEEPPSSGEAEDGGSDDESPEDWDMDCGTMEEENSDVTGNSGGEYGPM</sequence>
<keyword evidence="3" id="KW-1185">Reference proteome</keyword>
<feature type="region of interest" description="Disordered" evidence="1">
    <location>
        <begin position="122"/>
        <end position="208"/>
    </location>
</feature>
<gene>
    <name evidence="2" type="ORF">JMJ35_003372</name>
</gene>
<evidence type="ECO:0000313" key="3">
    <source>
        <dbReference type="Proteomes" id="UP001166286"/>
    </source>
</evidence>
<evidence type="ECO:0000256" key="1">
    <source>
        <dbReference type="SAM" id="MobiDB-lite"/>
    </source>
</evidence>